<evidence type="ECO:0000259" key="1">
    <source>
        <dbReference type="Pfam" id="PF00561"/>
    </source>
</evidence>
<dbReference type="GO" id="GO:0046464">
    <property type="term" value="P:acylglycerol catabolic process"/>
    <property type="evidence" value="ECO:0007669"/>
    <property type="project" value="TreeGrafter"/>
</dbReference>
<dbReference type="Gene3D" id="3.40.50.1820">
    <property type="entry name" value="alpha/beta hydrolase"/>
    <property type="match status" value="1"/>
</dbReference>
<dbReference type="KEGG" id="nah:F5544_12790"/>
<organism evidence="2 3">
    <name type="scientific">Nocardia arthritidis</name>
    <dbReference type="NCBI Taxonomy" id="228602"/>
    <lineage>
        <taxon>Bacteria</taxon>
        <taxon>Bacillati</taxon>
        <taxon>Actinomycetota</taxon>
        <taxon>Actinomycetes</taxon>
        <taxon>Mycobacteriales</taxon>
        <taxon>Nocardiaceae</taxon>
        <taxon>Nocardia</taxon>
    </lineage>
</organism>
<keyword evidence="3" id="KW-1185">Reference proteome</keyword>
<dbReference type="Proteomes" id="UP000503540">
    <property type="component" value="Chromosome"/>
</dbReference>
<reference evidence="2 3" key="1">
    <citation type="journal article" date="2019" name="ACS Chem. Biol.">
        <title>Identification and Mobilization of a Cryptic Antibiotic Biosynthesis Gene Locus from a Human-Pathogenic Nocardia Isolate.</title>
        <authorList>
            <person name="Herisse M."/>
            <person name="Ishida K."/>
            <person name="Porter J.L."/>
            <person name="Howden B."/>
            <person name="Hertweck C."/>
            <person name="Stinear T.P."/>
            <person name="Pidot S.J."/>
        </authorList>
    </citation>
    <scope>NUCLEOTIDE SEQUENCE [LARGE SCALE GENOMIC DNA]</scope>
    <source>
        <strain evidence="2 3">AUSMDU00012717</strain>
    </source>
</reference>
<dbReference type="InterPro" id="IPR029058">
    <property type="entry name" value="AB_hydrolase_fold"/>
</dbReference>
<dbReference type="GO" id="GO:0047372">
    <property type="term" value="F:monoacylglycerol lipase activity"/>
    <property type="evidence" value="ECO:0007669"/>
    <property type="project" value="TreeGrafter"/>
</dbReference>
<proteinExistence type="predicted"/>
<dbReference type="InterPro" id="IPR050266">
    <property type="entry name" value="AB_hydrolase_sf"/>
</dbReference>
<feature type="domain" description="AB hydrolase-1" evidence="1">
    <location>
        <begin position="99"/>
        <end position="328"/>
    </location>
</feature>
<dbReference type="GO" id="GO:0016020">
    <property type="term" value="C:membrane"/>
    <property type="evidence" value="ECO:0007669"/>
    <property type="project" value="TreeGrafter"/>
</dbReference>
<keyword evidence="2" id="KW-0378">Hydrolase</keyword>
<dbReference type="EMBL" id="CP046172">
    <property type="protein sequence ID" value="QIS10447.1"/>
    <property type="molecule type" value="Genomic_DNA"/>
</dbReference>
<gene>
    <name evidence="2" type="ORF">F5544_12790</name>
</gene>
<dbReference type="PANTHER" id="PTHR43798:SF33">
    <property type="entry name" value="HYDROLASE, PUTATIVE (AFU_ORTHOLOGUE AFUA_2G14860)-RELATED"/>
    <property type="match status" value="1"/>
</dbReference>
<protein>
    <submittedName>
        <fullName evidence="2">Alpha/beta fold hydrolase</fullName>
    </submittedName>
</protein>
<name>A0A6G9YBJ1_9NOCA</name>
<dbReference type="InterPro" id="IPR000073">
    <property type="entry name" value="AB_hydrolase_1"/>
</dbReference>
<dbReference type="Pfam" id="PF00561">
    <property type="entry name" value="Abhydrolase_1"/>
    <property type="match status" value="1"/>
</dbReference>
<evidence type="ECO:0000313" key="3">
    <source>
        <dbReference type="Proteomes" id="UP000503540"/>
    </source>
</evidence>
<dbReference type="PANTHER" id="PTHR43798">
    <property type="entry name" value="MONOACYLGLYCEROL LIPASE"/>
    <property type="match status" value="1"/>
</dbReference>
<dbReference type="AlphaFoldDB" id="A0A6G9YBJ1"/>
<sequence>MTNVIVGLTCELVPWSWDDGRPELWVEIPPKDGSQWLRTKNRSSEEADMSPTASAAGSGEVLADEGLINWRSRGRFFEFSGHEVFYIDEGSVLDGRSAPALLLIHGYPFSSWDWASIWSHLTKHFRVIAPDMLGMGFSAKPVHYRYSVAAHADMHVALLRELGIGTCHIIAHDIGVSVAQELLARAIEDEEAPKLASITFLNGGLFHEVYRPRLVQRLLSDTVAGSVVGRFPFLMPDRLVDIALAEMFGPETKPSRRLLSQWHEILAYNHGKRVTHLVGRFLHDRRIGRDRWVAAMQDTAVPLRFIDGPRDPNSGAHMAVRYRELIPNPDVVMLGDNIGHWPQIEDPAGVVRHFDEFVDHIRR</sequence>
<evidence type="ECO:0000313" key="2">
    <source>
        <dbReference type="EMBL" id="QIS10447.1"/>
    </source>
</evidence>
<dbReference type="SUPFAM" id="SSF53474">
    <property type="entry name" value="alpha/beta-Hydrolases"/>
    <property type="match status" value="1"/>
</dbReference>
<accession>A0A6G9YBJ1</accession>